<reference evidence="3 4" key="1">
    <citation type="submission" date="2020-01" db="EMBL/GenBank/DDBJ databases">
        <authorList>
            <person name="Gupta K D."/>
        </authorList>
    </citation>
    <scope>NUCLEOTIDE SEQUENCE [LARGE SCALE GENOMIC DNA]</scope>
</reference>
<dbReference type="InterPro" id="IPR045339">
    <property type="entry name" value="DUF6534"/>
</dbReference>
<feature type="transmembrane region" description="Helical" evidence="1">
    <location>
        <begin position="181"/>
        <end position="205"/>
    </location>
</feature>
<feature type="transmembrane region" description="Helical" evidence="1">
    <location>
        <begin position="138"/>
        <end position="161"/>
    </location>
</feature>
<feature type="transmembrane region" description="Helical" evidence="1">
    <location>
        <begin position="58"/>
        <end position="76"/>
    </location>
</feature>
<feature type="transmembrane region" description="Helical" evidence="1">
    <location>
        <begin position="88"/>
        <end position="117"/>
    </location>
</feature>
<organism evidence="3 4">
    <name type="scientific">Cyclocybe aegerita</name>
    <name type="common">Black poplar mushroom</name>
    <name type="synonym">Agrocybe aegerita</name>
    <dbReference type="NCBI Taxonomy" id="1973307"/>
    <lineage>
        <taxon>Eukaryota</taxon>
        <taxon>Fungi</taxon>
        <taxon>Dikarya</taxon>
        <taxon>Basidiomycota</taxon>
        <taxon>Agaricomycotina</taxon>
        <taxon>Agaricomycetes</taxon>
        <taxon>Agaricomycetidae</taxon>
        <taxon>Agaricales</taxon>
        <taxon>Agaricineae</taxon>
        <taxon>Bolbitiaceae</taxon>
        <taxon>Cyclocybe</taxon>
    </lineage>
</organism>
<dbReference type="AlphaFoldDB" id="A0A8S0WZ67"/>
<keyword evidence="1" id="KW-0472">Membrane</keyword>
<feature type="transmembrane region" description="Helical" evidence="1">
    <location>
        <begin position="254"/>
        <end position="276"/>
    </location>
</feature>
<proteinExistence type="predicted"/>
<keyword evidence="1" id="KW-0812">Transmembrane</keyword>
<feature type="transmembrane region" description="Helical" evidence="1">
    <location>
        <begin position="24"/>
        <end position="46"/>
    </location>
</feature>
<evidence type="ECO:0000313" key="3">
    <source>
        <dbReference type="EMBL" id="CAA7269386.1"/>
    </source>
</evidence>
<accession>A0A8S0WZ67</accession>
<dbReference type="EMBL" id="CACVBS010000078">
    <property type="protein sequence ID" value="CAA7269386.1"/>
    <property type="molecule type" value="Genomic_DNA"/>
</dbReference>
<dbReference type="PANTHER" id="PTHR40465">
    <property type="entry name" value="CHROMOSOME 1, WHOLE GENOME SHOTGUN SEQUENCE"/>
    <property type="match status" value="1"/>
</dbReference>
<name>A0A8S0WZ67_CYCAE</name>
<evidence type="ECO:0000313" key="4">
    <source>
        <dbReference type="Proteomes" id="UP000467700"/>
    </source>
</evidence>
<evidence type="ECO:0000259" key="2">
    <source>
        <dbReference type="Pfam" id="PF20152"/>
    </source>
</evidence>
<comment type="caution">
    <text evidence="3">The sequence shown here is derived from an EMBL/GenBank/DDBJ whole genome shotgun (WGS) entry which is preliminary data.</text>
</comment>
<feature type="transmembrane region" description="Helical" evidence="1">
    <location>
        <begin position="226"/>
        <end position="248"/>
    </location>
</feature>
<dbReference type="OrthoDB" id="3063206at2759"/>
<keyword evidence="1" id="KW-1133">Transmembrane helix</keyword>
<dbReference type="Proteomes" id="UP000467700">
    <property type="component" value="Unassembled WGS sequence"/>
</dbReference>
<protein>
    <recommendedName>
        <fullName evidence="2">DUF6534 domain-containing protein</fullName>
    </recommendedName>
</protein>
<keyword evidence="4" id="KW-1185">Reference proteome</keyword>
<dbReference type="PANTHER" id="PTHR40465:SF1">
    <property type="entry name" value="DUF6534 DOMAIN-CONTAINING PROTEIN"/>
    <property type="match status" value="1"/>
</dbReference>
<gene>
    <name evidence="3" type="ORF">AAE3_LOCUS11637</name>
</gene>
<dbReference type="Pfam" id="PF20152">
    <property type="entry name" value="DUF6534"/>
    <property type="match status" value="1"/>
</dbReference>
<evidence type="ECO:0000256" key="1">
    <source>
        <dbReference type="SAM" id="Phobius"/>
    </source>
</evidence>
<feature type="domain" description="DUF6534" evidence="2">
    <location>
        <begin position="189"/>
        <end position="280"/>
    </location>
</feature>
<sequence>MSLISCDPLIYQNIQNDVRPTSRLAFLSVIGSASLWAMGMNLTFQFFVRSHYKESRPLLSFLVIWVVIMDTVRQAFTIRDMTVGDNAAQWIVAMSTIPLCGSIFFGSAAIYFFSALVSIPTQSLFIYRAWAFSGRKRWIPIISAPFLLFQLVFPIVLWHLESCKHRQSCNLLSYYHILRDIFIASCASSALIDGVTSVSLTFLLWKRYLARESLGSTNSILLRLMLLSANTGMWTAIVAVFLIIELLIAVPNNIFPIPGCYQLLSPLYFVTVLVNLNSRRFVRDAANRAKNQFSSIRLDLRNANFNRPATSGVASALHYNFPSRFLTENEHRNLRERTSSISNL</sequence>